<feature type="region of interest" description="Disordered" evidence="1">
    <location>
        <begin position="1"/>
        <end position="20"/>
    </location>
</feature>
<sequence length="68" mass="7540">MAEDYDQYQRSKGEENVSEGELIDMDSAKVTLLRALLRSGSFGHIEDVESRPDASATIKIARLAADLR</sequence>
<keyword evidence="3" id="KW-1185">Reference proteome</keyword>
<reference evidence="3" key="1">
    <citation type="journal article" date="2008" name="Nat. Genet.">
        <title>The Pristionchus pacificus genome provides a unique perspective on nematode lifestyle and parasitism.</title>
        <authorList>
            <person name="Dieterich C."/>
            <person name="Clifton S.W."/>
            <person name="Schuster L.N."/>
            <person name="Chinwalla A."/>
            <person name="Delehaunty K."/>
            <person name="Dinkelacker I."/>
            <person name="Fulton L."/>
            <person name="Fulton R."/>
            <person name="Godfrey J."/>
            <person name="Minx P."/>
            <person name="Mitreva M."/>
            <person name="Roeseler W."/>
            <person name="Tian H."/>
            <person name="Witte H."/>
            <person name="Yang S.P."/>
            <person name="Wilson R.K."/>
            <person name="Sommer R.J."/>
        </authorList>
    </citation>
    <scope>NUCLEOTIDE SEQUENCE [LARGE SCALE GENOMIC DNA]</scope>
    <source>
        <strain evidence="3">PS312</strain>
    </source>
</reference>
<evidence type="ECO:0000256" key="1">
    <source>
        <dbReference type="SAM" id="MobiDB-lite"/>
    </source>
</evidence>
<name>A0A2A6CD89_PRIPA</name>
<reference evidence="2" key="2">
    <citation type="submission" date="2022-06" db="UniProtKB">
        <authorList>
            <consortium name="EnsemblMetazoa"/>
        </authorList>
    </citation>
    <scope>IDENTIFICATION</scope>
    <source>
        <strain evidence="2">PS312</strain>
    </source>
</reference>
<evidence type="ECO:0000313" key="3">
    <source>
        <dbReference type="Proteomes" id="UP000005239"/>
    </source>
</evidence>
<dbReference type="EnsemblMetazoa" id="PPA12180.1">
    <property type="protein sequence ID" value="PPA12180.1"/>
    <property type="gene ID" value="WBGene00101734"/>
</dbReference>
<organism evidence="2 3">
    <name type="scientific">Pristionchus pacificus</name>
    <name type="common">Parasitic nematode worm</name>
    <dbReference type="NCBI Taxonomy" id="54126"/>
    <lineage>
        <taxon>Eukaryota</taxon>
        <taxon>Metazoa</taxon>
        <taxon>Ecdysozoa</taxon>
        <taxon>Nematoda</taxon>
        <taxon>Chromadorea</taxon>
        <taxon>Rhabditida</taxon>
        <taxon>Rhabditina</taxon>
        <taxon>Diplogasteromorpha</taxon>
        <taxon>Diplogasteroidea</taxon>
        <taxon>Neodiplogasteridae</taxon>
        <taxon>Pristionchus</taxon>
    </lineage>
</organism>
<proteinExistence type="predicted"/>
<accession>A0A2A6CD89</accession>
<evidence type="ECO:0000313" key="2">
    <source>
        <dbReference type="EnsemblMetazoa" id="PPA12180.1"/>
    </source>
</evidence>
<dbReference type="AlphaFoldDB" id="A0A2A6CD89"/>
<accession>A0A8R1U8J4</accession>
<protein>
    <submittedName>
        <fullName evidence="2">Uncharacterized protein</fullName>
    </submittedName>
</protein>
<gene>
    <name evidence="2" type="primary">WBGene00101734</name>
</gene>
<dbReference type="Proteomes" id="UP000005239">
    <property type="component" value="Unassembled WGS sequence"/>
</dbReference>